<dbReference type="PANTHER" id="PTHR36973">
    <property type="entry name" value="SLL1456 PROTEIN-RELATED"/>
    <property type="match status" value="1"/>
</dbReference>
<dbReference type="NCBIfam" id="TIGR01444">
    <property type="entry name" value="fkbM_fam"/>
    <property type="match status" value="1"/>
</dbReference>
<dbReference type="GO" id="GO:0032259">
    <property type="term" value="P:methylation"/>
    <property type="evidence" value="ECO:0007669"/>
    <property type="project" value="UniProtKB-KW"/>
</dbReference>
<comment type="caution">
    <text evidence="2">The sequence shown here is derived from an EMBL/GenBank/DDBJ whole genome shotgun (WGS) entry which is preliminary data.</text>
</comment>
<keyword evidence="2" id="KW-0489">Methyltransferase</keyword>
<dbReference type="AlphaFoldDB" id="A0A557XYB0"/>
<name>A0A557XYB0_9MYCO</name>
<protein>
    <submittedName>
        <fullName evidence="2">FkbM family methyltransferase</fullName>
    </submittedName>
</protein>
<dbReference type="GO" id="GO:0008171">
    <property type="term" value="F:O-methyltransferase activity"/>
    <property type="evidence" value="ECO:0007669"/>
    <property type="project" value="TreeGrafter"/>
</dbReference>
<keyword evidence="2" id="KW-0808">Transferase</keyword>
<evidence type="ECO:0000259" key="1">
    <source>
        <dbReference type="Pfam" id="PF05050"/>
    </source>
</evidence>
<dbReference type="PANTHER" id="PTHR36973:SF4">
    <property type="entry name" value="NODULATION PROTEIN"/>
    <property type="match status" value="1"/>
</dbReference>
<dbReference type="InterPro" id="IPR053188">
    <property type="entry name" value="FkbM_Methyltransferase"/>
</dbReference>
<dbReference type="RefSeq" id="WP_144950253.1">
    <property type="nucleotide sequence ID" value="NZ_VMQU01000017.1"/>
</dbReference>
<dbReference type="OrthoDB" id="4104638at2"/>
<evidence type="ECO:0000313" key="3">
    <source>
        <dbReference type="Proteomes" id="UP000320513"/>
    </source>
</evidence>
<organism evidence="2 3">
    <name type="scientific">Mycobacterium helveticum</name>
    <dbReference type="NCBI Taxonomy" id="2592811"/>
    <lineage>
        <taxon>Bacteria</taxon>
        <taxon>Bacillati</taxon>
        <taxon>Actinomycetota</taxon>
        <taxon>Actinomycetes</taxon>
        <taxon>Mycobacteriales</taxon>
        <taxon>Mycobacteriaceae</taxon>
        <taxon>Mycobacterium</taxon>
    </lineage>
</organism>
<dbReference type="InterPro" id="IPR006342">
    <property type="entry name" value="FkbM_mtfrase"/>
</dbReference>
<feature type="domain" description="Methyltransferase FkbM" evidence="1">
    <location>
        <begin position="19"/>
        <end position="187"/>
    </location>
</feature>
<dbReference type="Pfam" id="PF05050">
    <property type="entry name" value="Methyltransf_21"/>
    <property type="match status" value="1"/>
</dbReference>
<proteinExistence type="predicted"/>
<dbReference type="InterPro" id="IPR029063">
    <property type="entry name" value="SAM-dependent_MTases_sf"/>
</dbReference>
<sequence length="314" mass="34830">MSGPLRDILCPARLTHIVDVGASRSCGDWPYTPMLEAGLCHVTGFEPAREALLALQKACGPNESYLPYALGDGTTQTLKVCPAPGGMTSLLEPDLTAQGLFTLFDPFGVVVDRVPVDTHRLDDIDEIEHLDLLKIDIQGSELSVFENGRNKLAGAVAIQTEVSFITLYQNQPSFGEVDVELRRQGFLPHCIAGDVKKWMIGDFAVGGNPERALNQILEADIVYVRDFFRPDGMTDEQLRHLALIGHHCYGSYDLAFRCLRLLEDRNAVPAGGAQRYLKSCKSSLRGKRARWWAEYNMARLKQRGQKWVRSAAPS</sequence>
<accession>A0A557XYB0</accession>
<gene>
    <name evidence="2" type="ORF">FPZ47_06225</name>
</gene>
<dbReference type="Gene3D" id="3.40.50.150">
    <property type="entry name" value="Vaccinia Virus protein VP39"/>
    <property type="match status" value="1"/>
</dbReference>
<reference evidence="2 3" key="1">
    <citation type="submission" date="2019-07" db="EMBL/GenBank/DDBJ databases">
        <title>New Mycobacterium species.</title>
        <authorList>
            <person name="Tortoli E."/>
            <person name="Ghielmetti G."/>
            <person name="Friedel U."/>
            <person name="Trovato A."/>
        </authorList>
    </citation>
    <scope>NUCLEOTIDE SEQUENCE [LARGE SCALE GENOMIC DNA]</scope>
    <source>
        <strain evidence="2 3">16-83</strain>
    </source>
</reference>
<dbReference type="SUPFAM" id="SSF53335">
    <property type="entry name" value="S-adenosyl-L-methionine-dependent methyltransferases"/>
    <property type="match status" value="1"/>
</dbReference>
<keyword evidence="3" id="KW-1185">Reference proteome</keyword>
<evidence type="ECO:0000313" key="2">
    <source>
        <dbReference type="EMBL" id="TVS91153.1"/>
    </source>
</evidence>
<dbReference type="EMBL" id="VMQU01000017">
    <property type="protein sequence ID" value="TVS91153.1"/>
    <property type="molecule type" value="Genomic_DNA"/>
</dbReference>
<dbReference type="Proteomes" id="UP000320513">
    <property type="component" value="Unassembled WGS sequence"/>
</dbReference>